<keyword evidence="8" id="KW-1185">Reference proteome</keyword>
<proteinExistence type="inferred from homology"/>
<dbReference type="InterPro" id="IPR051313">
    <property type="entry name" value="Bact_iron-sidero_bind"/>
</dbReference>
<dbReference type="SUPFAM" id="SSF53807">
    <property type="entry name" value="Helical backbone' metal receptor"/>
    <property type="match status" value="1"/>
</dbReference>
<gene>
    <name evidence="7" type="ORF">FOE78_15580</name>
</gene>
<evidence type="ECO:0000256" key="2">
    <source>
        <dbReference type="ARBA" id="ARBA00008814"/>
    </source>
</evidence>
<evidence type="ECO:0000256" key="5">
    <source>
        <dbReference type="SAM" id="SignalP"/>
    </source>
</evidence>
<dbReference type="CDD" id="cd01146">
    <property type="entry name" value="FhuD"/>
    <property type="match status" value="1"/>
</dbReference>
<keyword evidence="3" id="KW-0813">Transport</keyword>
<dbReference type="PANTHER" id="PTHR30532:SF24">
    <property type="entry name" value="FERRIC ENTEROBACTIN-BINDING PERIPLASMIC PROTEIN FEPB"/>
    <property type="match status" value="1"/>
</dbReference>
<organism evidence="7 8">
    <name type="scientific">Microlunatus elymi</name>
    <dbReference type="NCBI Taxonomy" id="2596828"/>
    <lineage>
        <taxon>Bacteria</taxon>
        <taxon>Bacillati</taxon>
        <taxon>Actinomycetota</taxon>
        <taxon>Actinomycetes</taxon>
        <taxon>Propionibacteriales</taxon>
        <taxon>Propionibacteriaceae</taxon>
        <taxon>Microlunatus</taxon>
    </lineage>
</organism>
<comment type="similarity">
    <text evidence="2">Belongs to the bacterial solute-binding protein 8 family.</text>
</comment>
<accession>A0A516Q5Y0</accession>
<dbReference type="OrthoDB" id="1846031at2"/>
<dbReference type="KEGG" id="mik:FOE78_15580"/>
<evidence type="ECO:0000256" key="1">
    <source>
        <dbReference type="ARBA" id="ARBA00004196"/>
    </source>
</evidence>
<dbReference type="GO" id="GO:1901678">
    <property type="term" value="P:iron coordination entity transport"/>
    <property type="evidence" value="ECO:0007669"/>
    <property type="project" value="UniProtKB-ARBA"/>
</dbReference>
<dbReference type="GO" id="GO:0030288">
    <property type="term" value="C:outer membrane-bounded periplasmic space"/>
    <property type="evidence" value="ECO:0007669"/>
    <property type="project" value="TreeGrafter"/>
</dbReference>
<feature type="domain" description="Fe/B12 periplasmic-binding" evidence="6">
    <location>
        <begin position="54"/>
        <end position="331"/>
    </location>
</feature>
<keyword evidence="4 5" id="KW-0732">Signal</keyword>
<dbReference type="PROSITE" id="PS50983">
    <property type="entry name" value="FE_B12_PBP"/>
    <property type="match status" value="1"/>
</dbReference>
<dbReference type="EMBL" id="CP041692">
    <property type="protein sequence ID" value="QDP98833.1"/>
    <property type="molecule type" value="Genomic_DNA"/>
</dbReference>
<dbReference type="Pfam" id="PF01497">
    <property type="entry name" value="Peripla_BP_2"/>
    <property type="match status" value="1"/>
</dbReference>
<dbReference type="Gene3D" id="3.40.50.1980">
    <property type="entry name" value="Nitrogenase molybdenum iron protein domain"/>
    <property type="match status" value="2"/>
</dbReference>
<name>A0A516Q5Y0_9ACTN</name>
<dbReference type="PANTHER" id="PTHR30532">
    <property type="entry name" value="IRON III DICITRATE-BINDING PERIPLASMIC PROTEIN"/>
    <property type="match status" value="1"/>
</dbReference>
<evidence type="ECO:0000313" key="8">
    <source>
        <dbReference type="Proteomes" id="UP000319263"/>
    </source>
</evidence>
<evidence type="ECO:0000259" key="6">
    <source>
        <dbReference type="PROSITE" id="PS50983"/>
    </source>
</evidence>
<evidence type="ECO:0000256" key="4">
    <source>
        <dbReference type="ARBA" id="ARBA00022729"/>
    </source>
</evidence>
<protein>
    <submittedName>
        <fullName evidence="7">Iron-siderophore ABC transporter substrate-binding protein</fullName>
    </submittedName>
</protein>
<comment type="subcellular location">
    <subcellularLocation>
        <location evidence="1">Cell envelope</location>
    </subcellularLocation>
</comment>
<reference evidence="7 8" key="1">
    <citation type="submission" date="2019-07" db="EMBL/GenBank/DDBJ databases">
        <title>Microlunatus dokdonensis sp. nov. isolated from the rhizospheric soil of the wild plant Elymus tsukushiensis.</title>
        <authorList>
            <person name="Ghim S.-Y."/>
            <person name="Hwang Y.-J."/>
            <person name="Son J.-S."/>
            <person name="Shin J.-H."/>
        </authorList>
    </citation>
    <scope>NUCLEOTIDE SEQUENCE [LARGE SCALE GENOMIC DNA]</scope>
    <source>
        <strain evidence="7 8">KUDC0627</strain>
    </source>
</reference>
<feature type="chain" id="PRO_5022141122" evidence="5">
    <location>
        <begin position="20"/>
        <end position="333"/>
    </location>
</feature>
<dbReference type="InterPro" id="IPR002491">
    <property type="entry name" value="ABC_transptr_periplasmic_BD"/>
</dbReference>
<feature type="signal peptide" evidence="5">
    <location>
        <begin position="1"/>
        <end position="19"/>
    </location>
</feature>
<evidence type="ECO:0000313" key="7">
    <source>
        <dbReference type="EMBL" id="QDP98833.1"/>
    </source>
</evidence>
<dbReference type="Proteomes" id="UP000319263">
    <property type="component" value="Chromosome"/>
</dbReference>
<sequence>MALVSVLGLIVLAACQSSATPQAGQSAGSGGSSAFPVTIQHAFGATTIEKKPTRVVTWGFGSTDAALALGVVPVAIPQQTYGADKEGLLPWIKQKLTQLNAKTPAILPNPSGSDDVPFEEITRARPDLILANYSGITKQQYETLSKIAPTVAYPDKPWATPWRDVVTTVGEALGQSAEAEKLVADTDRTIKDKAAAYPQLKGKTVAAVWDVGGTFYVYKDSDPRVQFLTDLGLVNAPSVDRLAPDDENFYYTLSYEKTSSLTSDVLVVYADDQKGIDTFLSKPYAKSMQQVKAGHVAPVVGPAFVAAVSPPTVLSLPWGIDGYLKALSKSVNG</sequence>
<evidence type="ECO:0000256" key="3">
    <source>
        <dbReference type="ARBA" id="ARBA00022448"/>
    </source>
</evidence>
<dbReference type="AlphaFoldDB" id="A0A516Q5Y0"/>